<sequence>MKQNKYDDNDFFESYGKMPRSIDGLNSAGEWYVLRKMLPDFKGKNVLDLGCGYGWHCIYAKQQGAENVIGIDLSKKMIDKAKENSKDLAIDYKQMAIEDIDFDTEQFDVVISSLAFHYLKDLKTVFGKINRTLKKGGSFVFSMEHPVFTSRAEQDWFTDENENRLHWPIDNYQDESKRKAQFLGHEVTKYHRTLETIINTVIQSNFDIQEISEPKPSEEILKKYPEMKDEMRRPIFIIISAIKK</sequence>
<organism evidence="2 3">
    <name type="scientific">Tenacibaculum caenipelagi</name>
    <dbReference type="NCBI Taxonomy" id="1325435"/>
    <lineage>
        <taxon>Bacteria</taxon>
        <taxon>Pseudomonadati</taxon>
        <taxon>Bacteroidota</taxon>
        <taxon>Flavobacteriia</taxon>
        <taxon>Flavobacteriales</taxon>
        <taxon>Flavobacteriaceae</taxon>
        <taxon>Tenacibaculum</taxon>
    </lineage>
</organism>
<dbReference type="InterPro" id="IPR029063">
    <property type="entry name" value="SAM-dependent_MTases_sf"/>
</dbReference>
<dbReference type="RefSeq" id="WP_133536064.1">
    <property type="nucleotide sequence ID" value="NZ_SNYH01000004.1"/>
</dbReference>
<dbReference type="PANTHER" id="PTHR43861:SF1">
    <property type="entry name" value="TRANS-ACONITATE 2-METHYLTRANSFERASE"/>
    <property type="match status" value="1"/>
</dbReference>
<dbReference type="GO" id="GO:0008757">
    <property type="term" value="F:S-adenosylmethionine-dependent methyltransferase activity"/>
    <property type="evidence" value="ECO:0007669"/>
    <property type="project" value="InterPro"/>
</dbReference>
<keyword evidence="3" id="KW-1185">Reference proteome</keyword>
<evidence type="ECO:0000259" key="1">
    <source>
        <dbReference type="Pfam" id="PF08241"/>
    </source>
</evidence>
<evidence type="ECO:0000313" key="3">
    <source>
        <dbReference type="Proteomes" id="UP000295390"/>
    </source>
</evidence>
<feature type="domain" description="Methyltransferase type 11" evidence="1">
    <location>
        <begin position="47"/>
        <end position="141"/>
    </location>
</feature>
<dbReference type="AlphaFoldDB" id="A0A4R6TCP3"/>
<dbReference type="InterPro" id="IPR013216">
    <property type="entry name" value="Methyltransf_11"/>
</dbReference>
<reference evidence="2 3" key="1">
    <citation type="submission" date="2019-03" db="EMBL/GenBank/DDBJ databases">
        <title>Genomic Encyclopedia of Type Strains, Phase III (KMG-III): the genomes of soil and plant-associated and newly described type strains.</title>
        <authorList>
            <person name="Whitman W."/>
        </authorList>
    </citation>
    <scope>NUCLEOTIDE SEQUENCE [LARGE SCALE GENOMIC DNA]</scope>
    <source>
        <strain evidence="2 3">CECT 8283</strain>
    </source>
</reference>
<name>A0A4R6TCP3_9FLAO</name>
<dbReference type="OrthoDB" id="9789123at2"/>
<comment type="caution">
    <text evidence="2">The sequence shown here is derived from an EMBL/GenBank/DDBJ whole genome shotgun (WGS) entry which is preliminary data.</text>
</comment>
<proteinExistence type="predicted"/>
<dbReference type="CDD" id="cd02440">
    <property type="entry name" value="AdoMet_MTases"/>
    <property type="match status" value="1"/>
</dbReference>
<dbReference type="Gene3D" id="3.40.50.150">
    <property type="entry name" value="Vaccinia Virus protein VP39"/>
    <property type="match status" value="1"/>
</dbReference>
<dbReference type="EMBL" id="SNYH01000004">
    <property type="protein sequence ID" value="TDQ25459.1"/>
    <property type="molecule type" value="Genomic_DNA"/>
</dbReference>
<keyword evidence="2" id="KW-0808">Transferase</keyword>
<dbReference type="Proteomes" id="UP000295390">
    <property type="component" value="Unassembled WGS sequence"/>
</dbReference>
<evidence type="ECO:0000313" key="2">
    <source>
        <dbReference type="EMBL" id="TDQ25459.1"/>
    </source>
</evidence>
<dbReference type="GO" id="GO:0032259">
    <property type="term" value="P:methylation"/>
    <property type="evidence" value="ECO:0007669"/>
    <property type="project" value="UniProtKB-KW"/>
</dbReference>
<gene>
    <name evidence="2" type="ORF">DFQ07_1881</name>
</gene>
<dbReference type="Pfam" id="PF08241">
    <property type="entry name" value="Methyltransf_11"/>
    <property type="match status" value="1"/>
</dbReference>
<protein>
    <submittedName>
        <fullName evidence="2">Methyltransferase family protein</fullName>
    </submittedName>
</protein>
<keyword evidence="2" id="KW-0489">Methyltransferase</keyword>
<dbReference type="SUPFAM" id="SSF53335">
    <property type="entry name" value="S-adenosyl-L-methionine-dependent methyltransferases"/>
    <property type="match status" value="1"/>
</dbReference>
<dbReference type="PANTHER" id="PTHR43861">
    <property type="entry name" value="TRANS-ACONITATE 2-METHYLTRANSFERASE-RELATED"/>
    <property type="match status" value="1"/>
</dbReference>
<accession>A0A4R6TCP3</accession>